<dbReference type="EMBL" id="CAUOFW020007436">
    <property type="protein sequence ID" value="CAK9179208.1"/>
    <property type="molecule type" value="Genomic_DNA"/>
</dbReference>
<dbReference type="Proteomes" id="UP001642360">
    <property type="component" value="Unassembled WGS sequence"/>
</dbReference>
<feature type="domain" description="TFIIS central" evidence="2">
    <location>
        <begin position="373"/>
        <end position="498"/>
    </location>
</feature>
<feature type="region of interest" description="Disordered" evidence="1">
    <location>
        <begin position="613"/>
        <end position="655"/>
    </location>
</feature>
<dbReference type="PANTHER" id="PTHR11477:SF20">
    <property type="entry name" value="SPOC DOMAIN _ TRANSCRIPTION ELONGATION FACTOR S-II PROTEIN"/>
    <property type="match status" value="1"/>
</dbReference>
<feature type="compositionally biased region" description="Polar residues" evidence="1">
    <location>
        <begin position="150"/>
        <end position="184"/>
    </location>
</feature>
<feature type="region of interest" description="Disordered" evidence="1">
    <location>
        <begin position="846"/>
        <end position="943"/>
    </location>
</feature>
<dbReference type="Pfam" id="PF07500">
    <property type="entry name" value="TFIIS_M"/>
    <property type="match status" value="1"/>
</dbReference>
<dbReference type="InterPro" id="IPR036575">
    <property type="entry name" value="TFIIS_cen_dom_sf"/>
</dbReference>
<reference evidence="3 4" key="1">
    <citation type="submission" date="2024-02" db="EMBL/GenBank/DDBJ databases">
        <authorList>
            <person name="Vignale AGUSTIN F."/>
            <person name="Sosa J E."/>
            <person name="Modenutti C."/>
        </authorList>
    </citation>
    <scope>NUCLEOTIDE SEQUENCE [LARGE SCALE GENOMIC DNA]</scope>
</reference>
<protein>
    <recommendedName>
        <fullName evidence="2">TFIIS central domain-containing protein</fullName>
    </recommendedName>
</protein>
<evidence type="ECO:0000313" key="4">
    <source>
        <dbReference type="Proteomes" id="UP001642360"/>
    </source>
</evidence>
<dbReference type="AlphaFoldDB" id="A0ABC8UEC4"/>
<evidence type="ECO:0000313" key="3">
    <source>
        <dbReference type="EMBL" id="CAK9179208.1"/>
    </source>
</evidence>
<proteinExistence type="predicted"/>
<gene>
    <name evidence="3" type="ORF">ILEXP_LOCUS49147</name>
</gene>
<feature type="region of interest" description="Disordered" evidence="1">
    <location>
        <begin position="376"/>
        <end position="403"/>
    </location>
</feature>
<name>A0ABC8UEC4_9AQUA</name>
<dbReference type="InterPro" id="IPR003618">
    <property type="entry name" value="TFIIS_cen_dom"/>
</dbReference>
<accession>A0ABC8UEC4</accession>
<comment type="caution">
    <text evidence="3">The sequence shown here is derived from an EMBL/GenBank/DDBJ whole genome shotgun (WGS) entry which is preliminary data.</text>
</comment>
<sequence length="1123" mass="124164">MSNDLVSQQLSIPYWKTGHMEAFPDKLDSSTLDMRMMEFLPTNPSSHQVAASEQQIGLVEPMPNNPGSQNPTELSKPMCQQTKPEVGHLGLQNLSLPNQQVGEMGVVLNSPGSQKLLVPNKRKAEVEPMFNIFMPQNPALPNKRLAQMLHSPNSPGLAQSSAPSKKTVSMQSMSTTLVLNSPAPNTRMIRNDSNSSKSVSQRIQTPKSRSSQMQPSANFSTESFEAVRSKMRESLAAALALVCQHQDKDLKEENNSQGEAVIFSQQTQENSQSAEFTSNLAIAVDQVSANTVDALPSKEYCSVDRRNDVQNTPVETSGCEIKGNSTETYNFDGPQFQYNYVLLDEDASFSDNFFVKDDLLQGNGLSWALDFDMQEPKKGQVPTAEKPTSVHEDGGGDAAKQQSIQSPENLALKIEVELFKLFGGVNKKYKEKGRSLLFNLKDRNNPELRERVMAGGISPERLCSMSAEELASKELSEWRMAKAEELAQMVVLPDSDVDIRWLLKKTHKGDCQIEVEQDDNVSVDISTGTSTLTSIRPQKKETKARPPSEADEIKNKQIIVGEKSRLENEEFSGNLIIPNDGADLMQGMIVDELKDVDFLPQIVSLDEFMESLNSEPPFENLPVDAGQETPLSDKKNSETGNEFVDATNSQDPVDTTLDKADKVDVKQTELAVDVKSGEIPVERKVSPSGCTSMAEHVWEGVLQLNISALVTAIGLFRGGEKTPTKEWPSALEIKGRVRLDAFGKFLQELHMSRSRAVMVLHFSLKDASSENERSTIYEMANSYVSDERLGFAEPTPGVELYLCPPHNRIVDMISKHISKDQIEILKSTNNGLIGVVVWRKAHLSSTISPNSSSLHKRGSKKQHCTSRGHQQKDINVKVNLTSKAQTSFRPPPTDPEPSPGDDDIPPGFGPTASRDEDDLPEFNFSGKISPSMPKFPPQGPGKTPFQPNAQALSRPVSQIRELIHKYGQSETCVTPPRNWQDERGVGLGIQPWNDDEDDDDIPEWRPQVPNPPFQPQPSMHRQPQAHGGNEHLAIAAPQQKMRPLGTQIAMPMHTPNVVKGLQNITPSRHQGGRWVQPNGPHGLQLSSLENRPGAWQHHGMPALRAGHPATNWRQDTPRNRGGF</sequence>
<keyword evidence="4" id="KW-1185">Reference proteome</keyword>
<dbReference type="PANTHER" id="PTHR11477">
    <property type="entry name" value="TRANSCRIPTION FACTOR S-II ZINC FINGER DOMAIN-CONTAINING PROTEIN"/>
    <property type="match status" value="1"/>
</dbReference>
<evidence type="ECO:0000259" key="2">
    <source>
        <dbReference type="PROSITE" id="PS51321"/>
    </source>
</evidence>
<dbReference type="InterPro" id="IPR012921">
    <property type="entry name" value="SPOC_C"/>
</dbReference>
<organism evidence="3 4">
    <name type="scientific">Ilex paraguariensis</name>
    <name type="common">yerba mate</name>
    <dbReference type="NCBI Taxonomy" id="185542"/>
    <lineage>
        <taxon>Eukaryota</taxon>
        <taxon>Viridiplantae</taxon>
        <taxon>Streptophyta</taxon>
        <taxon>Embryophyta</taxon>
        <taxon>Tracheophyta</taxon>
        <taxon>Spermatophyta</taxon>
        <taxon>Magnoliopsida</taxon>
        <taxon>eudicotyledons</taxon>
        <taxon>Gunneridae</taxon>
        <taxon>Pentapetalae</taxon>
        <taxon>asterids</taxon>
        <taxon>campanulids</taxon>
        <taxon>Aquifoliales</taxon>
        <taxon>Aquifoliaceae</taxon>
        <taxon>Ilex</taxon>
    </lineage>
</organism>
<dbReference type="Pfam" id="PF07744">
    <property type="entry name" value="SPOC"/>
    <property type="match status" value="1"/>
</dbReference>
<dbReference type="SUPFAM" id="SSF46942">
    <property type="entry name" value="Elongation factor TFIIS domain 2"/>
    <property type="match status" value="1"/>
</dbReference>
<feature type="region of interest" description="Disordered" evidence="1">
    <location>
        <begin position="1094"/>
        <end position="1123"/>
    </location>
</feature>
<feature type="compositionally biased region" description="Basic residues" evidence="1">
    <location>
        <begin position="854"/>
        <end position="866"/>
    </location>
</feature>
<dbReference type="CDD" id="cd21538">
    <property type="entry name" value="SPOC_TFIIS"/>
    <property type="match status" value="1"/>
</dbReference>
<dbReference type="SMART" id="SM00510">
    <property type="entry name" value="TFS2M"/>
    <property type="match status" value="1"/>
</dbReference>
<dbReference type="Gene3D" id="1.10.472.30">
    <property type="entry name" value="Transcription elongation factor S-II, central domain"/>
    <property type="match status" value="1"/>
</dbReference>
<dbReference type="PROSITE" id="PS51321">
    <property type="entry name" value="TFIIS_CENTRAL"/>
    <property type="match status" value="1"/>
</dbReference>
<feature type="compositionally biased region" description="Pro residues" evidence="1">
    <location>
        <begin position="889"/>
        <end position="898"/>
    </location>
</feature>
<feature type="compositionally biased region" description="Polar residues" evidence="1">
    <location>
        <begin position="878"/>
        <end position="888"/>
    </location>
</feature>
<evidence type="ECO:0000256" key="1">
    <source>
        <dbReference type="SAM" id="MobiDB-lite"/>
    </source>
</evidence>
<feature type="region of interest" description="Disordered" evidence="1">
    <location>
        <begin position="148"/>
        <end position="220"/>
    </location>
</feature>
<feature type="compositionally biased region" description="Polar residues" evidence="1">
    <location>
        <begin position="191"/>
        <end position="220"/>
    </location>
</feature>